<dbReference type="EMBL" id="JARYZI010000002">
    <property type="protein sequence ID" value="MDH8677524.1"/>
    <property type="molecule type" value="Genomic_DNA"/>
</dbReference>
<proteinExistence type="predicted"/>
<accession>A0ABT6NAS3</accession>
<name>A0ABT6NAS3_9FIRM</name>
<dbReference type="InterPro" id="IPR047111">
    <property type="entry name" value="YbaP-like"/>
</dbReference>
<reference evidence="2 3" key="1">
    <citation type="submission" date="2023-04" db="EMBL/GenBank/DDBJ databases">
        <title>Fusibacter bizertensis strain WBS, isolated from littoral bottom sediments of the Arctic seas - biochemical and genomic analysis.</title>
        <authorList>
            <person name="Brioukhanov A.L."/>
        </authorList>
    </citation>
    <scope>NUCLEOTIDE SEQUENCE [LARGE SCALE GENOMIC DNA]</scope>
    <source>
        <strain evidence="2 3">WBS</strain>
    </source>
</reference>
<dbReference type="RefSeq" id="WP_281093339.1">
    <property type="nucleotide sequence ID" value="NZ_JARYZI010000002.1"/>
</dbReference>
<dbReference type="InterPro" id="IPR002816">
    <property type="entry name" value="TraB/PrgY/GumN_fam"/>
</dbReference>
<feature type="signal peptide" evidence="1">
    <location>
        <begin position="1"/>
        <end position="26"/>
    </location>
</feature>
<comment type="caution">
    <text evidence="2">The sequence shown here is derived from an EMBL/GenBank/DDBJ whole genome shotgun (WGS) entry which is preliminary data.</text>
</comment>
<evidence type="ECO:0000313" key="2">
    <source>
        <dbReference type="EMBL" id="MDH8677524.1"/>
    </source>
</evidence>
<keyword evidence="3" id="KW-1185">Reference proteome</keyword>
<dbReference type="PANTHER" id="PTHR40590:SF1">
    <property type="entry name" value="CYTOPLASMIC PROTEIN"/>
    <property type="match status" value="1"/>
</dbReference>
<evidence type="ECO:0000313" key="3">
    <source>
        <dbReference type="Proteomes" id="UP001158045"/>
    </source>
</evidence>
<dbReference type="PANTHER" id="PTHR40590">
    <property type="entry name" value="CYTOPLASMIC PROTEIN-RELATED"/>
    <property type="match status" value="1"/>
</dbReference>
<sequence length="451" mass="50269">MKKTKKILSVIMMVAILVSTITPVWADEQQTMNISSWAVSTLNEGEKYGIYPMTWYYENFNETITQEKLSELIKQVDLKLDVVADKVDFEAMPVSEQLTRGNVLTQFYNLLGAYGLVTKGDAMTYMQSSGIVNGTLSGLNLDKTCNTEQAILFGINTVKFAYEQLEAGGKGVFWKVEKGGNTVYLLGSVHVGSTDQYPLNTMLTDAFDASDALLVEADLLNQAGGMDYFRSKAFYTDGTTIDSHISKELYDKLKKVFEKYNLDESVYGTLKPWSLSNELNVVSMSNTDQTEGATEGANLGIDLYFTVKSYLTGKPVYELEGIPYQTDLFDGLTPEFQEEYLTAIVDGILAPATGESTESANLLDEWLAYWINGNLEEFTTSFNASSEEESNELTDMLFGKRDQDMSTKIENILEQDGSTTYFIVVGAGHFINPTNIIKTLEADGYTVDWMY</sequence>
<dbReference type="Proteomes" id="UP001158045">
    <property type="component" value="Unassembled WGS sequence"/>
</dbReference>
<evidence type="ECO:0000256" key="1">
    <source>
        <dbReference type="SAM" id="SignalP"/>
    </source>
</evidence>
<keyword evidence="1" id="KW-0732">Signal</keyword>
<dbReference type="Pfam" id="PF01963">
    <property type="entry name" value="TraB_PrgY_gumN"/>
    <property type="match status" value="1"/>
</dbReference>
<dbReference type="CDD" id="cd14789">
    <property type="entry name" value="Tiki"/>
    <property type="match status" value="1"/>
</dbReference>
<protein>
    <submittedName>
        <fullName evidence="2">TraB/GumN family protein</fullName>
    </submittedName>
</protein>
<feature type="chain" id="PRO_5045801170" evidence="1">
    <location>
        <begin position="27"/>
        <end position="451"/>
    </location>
</feature>
<gene>
    <name evidence="2" type="ORF">QE109_05160</name>
</gene>
<organism evidence="2 3">
    <name type="scientific">Fusibacter bizertensis</name>
    <dbReference type="NCBI Taxonomy" id="1488331"/>
    <lineage>
        <taxon>Bacteria</taxon>
        <taxon>Bacillati</taxon>
        <taxon>Bacillota</taxon>
        <taxon>Clostridia</taxon>
        <taxon>Eubacteriales</taxon>
        <taxon>Eubacteriales Family XII. Incertae Sedis</taxon>
        <taxon>Fusibacter</taxon>
    </lineage>
</organism>